<sequence>MPPFRPYTHQLPCLHYVWLLCIESSQIAASNPHLKWLPLYFPDRLWICTCPQGFRGPNSHGSWICSLQASY</sequence>
<gene>
    <name evidence="2" type="ORF">FGO68_gene10673</name>
</gene>
<keyword evidence="1" id="KW-0732">Signal</keyword>
<feature type="chain" id="PRO_5035186649" evidence="1">
    <location>
        <begin position="30"/>
        <end position="71"/>
    </location>
</feature>
<organism evidence="2 3">
    <name type="scientific">Halteria grandinella</name>
    <dbReference type="NCBI Taxonomy" id="5974"/>
    <lineage>
        <taxon>Eukaryota</taxon>
        <taxon>Sar</taxon>
        <taxon>Alveolata</taxon>
        <taxon>Ciliophora</taxon>
        <taxon>Intramacronucleata</taxon>
        <taxon>Spirotrichea</taxon>
        <taxon>Stichotrichia</taxon>
        <taxon>Sporadotrichida</taxon>
        <taxon>Halteriidae</taxon>
        <taxon>Halteria</taxon>
    </lineage>
</organism>
<feature type="signal peptide" evidence="1">
    <location>
        <begin position="1"/>
        <end position="29"/>
    </location>
</feature>
<dbReference type="AlphaFoldDB" id="A0A8J8NC49"/>
<dbReference type="EMBL" id="RRYP01022804">
    <property type="protein sequence ID" value="TNV72337.1"/>
    <property type="molecule type" value="Genomic_DNA"/>
</dbReference>
<evidence type="ECO:0000256" key="1">
    <source>
        <dbReference type="SAM" id="SignalP"/>
    </source>
</evidence>
<reference evidence="2" key="1">
    <citation type="submission" date="2019-06" db="EMBL/GenBank/DDBJ databases">
        <authorList>
            <person name="Zheng W."/>
        </authorList>
    </citation>
    <scope>NUCLEOTIDE SEQUENCE</scope>
    <source>
        <strain evidence="2">QDHG01</strain>
    </source>
</reference>
<accession>A0A8J8NC49</accession>
<keyword evidence="3" id="KW-1185">Reference proteome</keyword>
<protein>
    <submittedName>
        <fullName evidence="2">Uncharacterized protein</fullName>
    </submittedName>
</protein>
<evidence type="ECO:0000313" key="2">
    <source>
        <dbReference type="EMBL" id="TNV72337.1"/>
    </source>
</evidence>
<name>A0A8J8NC49_HALGN</name>
<proteinExistence type="predicted"/>
<evidence type="ECO:0000313" key="3">
    <source>
        <dbReference type="Proteomes" id="UP000785679"/>
    </source>
</evidence>
<comment type="caution">
    <text evidence="2">The sequence shown here is derived from an EMBL/GenBank/DDBJ whole genome shotgun (WGS) entry which is preliminary data.</text>
</comment>
<dbReference type="Proteomes" id="UP000785679">
    <property type="component" value="Unassembled WGS sequence"/>
</dbReference>